<evidence type="ECO:0000259" key="4">
    <source>
        <dbReference type="PROSITE" id="PS50995"/>
    </source>
</evidence>
<dbReference type="InterPro" id="IPR036388">
    <property type="entry name" value="WH-like_DNA-bd_sf"/>
</dbReference>
<feature type="domain" description="HTH marR-type" evidence="4">
    <location>
        <begin position="7"/>
        <end position="137"/>
    </location>
</feature>
<comment type="caution">
    <text evidence="5">The sequence shown here is derived from an EMBL/GenBank/DDBJ whole genome shotgun (WGS) entry which is preliminary data.</text>
</comment>
<keyword evidence="3" id="KW-0804">Transcription</keyword>
<dbReference type="Gene3D" id="1.10.10.10">
    <property type="entry name" value="Winged helix-like DNA-binding domain superfamily/Winged helix DNA-binding domain"/>
    <property type="match status" value="1"/>
</dbReference>
<keyword evidence="1" id="KW-0805">Transcription regulation</keyword>
<evidence type="ECO:0000256" key="2">
    <source>
        <dbReference type="ARBA" id="ARBA00023125"/>
    </source>
</evidence>
<evidence type="ECO:0000313" key="5">
    <source>
        <dbReference type="EMBL" id="MEL1250915.1"/>
    </source>
</evidence>
<dbReference type="PANTHER" id="PTHR42756">
    <property type="entry name" value="TRANSCRIPTIONAL REGULATOR, MARR"/>
    <property type="match status" value="1"/>
</dbReference>
<evidence type="ECO:0000256" key="3">
    <source>
        <dbReference type="ARBA" id="ARBA00023163"/>
    </source>
</evidence>
<name>A0ABU9IFB5_9SPHN</name>
<evidence type="ECO:0000256" key="1">
    <source>
        <dbReference type="ARBA" id="ARBA00023015"/>
    </source>
</evidence>
<dbReference type="RefSeq" id="WP_341673425.1">
    <property type="nucleotide sequence ID" value="NZ_JBBYHV010000001.1"/>
</dbReference>
<keyword evidence="2" id="KW-0238">DNA-binding</keyword>
<dbReference type="PROSITE" id="PS50995">
    <property type="entry name" value="HTH_MARR_2"/>
    <property type="match status" value="1"/>
</dbReference>
<dbReference type="InterPro" id="IPR000835">
    <property type="entry name" value="HTH_MarR-typ"/>
</dbReference>
<evidence type="ECO:0000313" key="6">
    <source>
        <dbReference type="Proteomes" id="UP001497045"/>
    </source>
</evidence>
<dbReference type="InterPro" id="IPR036390">
    <property type="entry name" value="WH_DNA-bd_sf"/>
</dbReference>
<sequence>MMKDPLASYPGYVLRRAAHAAGAELTMRLEPLGLRQSDVSMLILIEANPGITASALGRMLDIQRANMVPILKRMEDADLIVREAIDGKSMGLEVTRAGLARLADARAVIDQFENELLERVPAEHRHHLLPALNALWR</sequence>
<dbReference type="SMART" id="SM00347">
    <property type="entry name" value="HTH_MARR"/>
    <property type="match status" value="1"/>
</dbReference>
<proteinExistence type="predicted"/>
<gene>
    <name evidence="5" type="ORF">AAEO60_09550</name>
</gene>
<dbReference type="SUPFAM" id="SSF46785">
    <property type="entry name" value="Winged helix' DNA-binding domain"/>
    <property type="match status" value="1"/>
</dbReference>
<dbReference type="EMBL" id="JBBYHV010000001">
    <property type="protein sequence ID" value="MEL1250915.1"/>
    <property type="molecule type" value="Genomic_DNA"/>
</dbReference>
<reference evidence="5 6" key="1">
    <citation type="submission" date="2024-04" db="EMBL/GenBank/DDBJ databases">
        <title>Aurantiacibacter sp. DGU6 16S ribosomal RNA gene Genome sequencing and assembly.</title>
        <authorList>
            <person name="Park S."/>
        </authorList>
    </citation>
    <scope>NUCLEOTIDE SEQUENCE [LARGE SCALE GENOMIC DNA]</scope>
    <source>
        <strain evidence="5 6">DGU6</strain>
    </source>
</reference>
<dbReference type="Proteomes" id="UP001497045">
    <property type="component" value="Unassembled WGS sequence"/>
</dbReference>
<organism evidence="5 6">
    <name type="scientific">Aurantiacibacter gilvus</name>
    <dbReference type="NCBI Taxonomy" id="3139141"/>
    <lineage>
        <taxon>Bacteria</taxon>
        <taxon>Pseudomonadati</taxon>
        <taxon>Pseudomonadota</taxon>
        <taxon>Alphaproteobacteria</taxon>
        <taxon>Sphingomonadales</taxon>
        <taxon>Erythrobacteraceae</taxon>
        <taxon>Aurantiacibacter</taxon>
    </lineage>
</organism>
<keyword evidence="6" id="KW-1185">Reference proteome</keyword>
<dbReference type="PANTHER" id="PTHR42756:SF1">
    <property type="entry name" value="TRANSCRIPTIONAL REPRESSOR OF EMRAB OPERON"/>
    <property type="match status" value="1"/>
</dbReference>
<dbReference type="Pfam" id="PF12802">
    <property type="entry name" value="MarR_2"/>
    <property type="match status" value="1"/>
</dbReference>
<accession>A0ABU9IFB5</accession>
<protein>
    <submittedName>
        <fullName evidence="5">MarR family transcriptional regulator</fullName>
    </submittedName>
</protein>